<proteinExistence type="predicted"/>
<name>A0A8S5MWQ0_9CAUD</name>
<evidence type="ECO:0000313" key="1">
    <source>
        <dbReference type="EMBL" id="DAD86315.1"/>
    </source>
</evidence>
<accession>A0A8S5MWQ0</accession>
<dbReference type="EMBL" id="BK014997">
    <property type="protein sequence ID" value="DAD86315.1"/>
    <property type="molecule type" value="Genomic_DNA"/>
</dbReference>
<reference evidence="1" key="1">
    <citation type="journal article" date="2021" name="Proc. Natl. Acad. Sci. U.S.A.">
        <title>A Catalog of Tens of Thousands of Viruses from Human Metagenomes Reveals Hidden Associations with Chronic Diseases.</title>
        <authorList>
            <person name="Tisza M.J."/>
            <person name="Buck C.B."/>
        </authorList>
    </citation>
    <scope>NUCLEOTIDE SEQUENCE</scope>
    <source>
        <strain evidence="1">Ctsus30</strain>
    </source>
</reference>
<organism evidence="1">
    <name type="scientific">Siphoviridae sp. ctsus30</name>
    <dbReference type="NCBI Taxonomy" id="2826488"/>
    <lineage>
        <taxon>Viruses</taxon>
        <taxon>Duplodnaviria</taxon>
        <taxon>Heunggongvirae</taxon>
        <taxon>Uroviricota</taxon>
        <taxon>Caudoviricetes</taxon>
    </lineage>
</organism>
<protein>
    <submittedName>
        <fullName evidence="1">Uncharacterized protein</fullName>
    </submittedName>
</protein>
<sequence>MIQTQFAHTVTVPDEWEHDGHTFQVFHDIDAECPTEWYDSLEIITLDRYSHTNLPTYAPSDGAEWDVLDIMRNQFSHSSDLTTEAWDNACKACGIDNPNVMITNLGSENESVAIIADSDTDLESFVSNYNQWANGYVWVVSDETTGDSLAGIYAESEEDAIKHYTENYM</sequence>